<feature type="signal peptide" evidence="2">
    <location>
        <begin position="1"/>
        <end position="22"/>
    </location>
</feature>
<feature type="chain" id="PRO_5009920744" evidence="2">
    <location>
        <begin position="23"/>
        <end position="389"/>
    </location>
</feature>
<dbReference type="PROSITE" id="PS51272">
    <property type="entry name" value="SLH"/>
    <property type="match status" value="3"/>
</dbReference>
<protein>
    <submittedName>
        <fullName evidence="4">S-layer homology domain-containing protein</fullName>
    </submittedName>
</protein>
<dbReference type="Proteomes" id="UP000183997">
    <property type="component" value="Unassembled WGS sequence"/>
</dbReference>
<evidence type="ECO:0000313" key="5">
    <source>
        <dbReference type="Proteomes" id="UP000183997"/>
    </source>
</evidence>
<organism evidence="4 5">
    <name type="scientific">Desulforamulus aeronauticus DSM 10349</name>
    <dbReference type="NCBI Taxonomy" id="1121421"/>
    <lineage>
        <taxon>Bacteria</taxon>
        <taxon>Bacillati</taxon>
        <taxon>Bacillota</taxon>
        <taxon>Clostridia</taxon>
        <taxon>Eubacteriales</taxon>
        <taxon>Peptococcaceae</taxon>
        <taxon>Desulforamulus</taxon>
    </lineage>
</organism>
<name>A0A1M6S0K0_9FIRM</name>
<reference evidence="5" key="1">
    <citation type="submission" date="2016-11" db="EMBL/GenBank/DDBJ databases">
        <authorList>
            <person name="Varghese N."/>
            <person name="Submissions S."/>
        </authorList>
    </citation>
    <scope>NUCLEOTIDE SEQUENCE [LARGE SCALE GENOMIC DNA]</scope>
    <source>
        <strain evidence="5">DSM 10349</strain>
    </source>
</reference>
<dbReference type="AlphaFoldDB" id="A0A1M6S0K0"/>
<dbReference type="EMBL" id="FRAR01000012">
    <property type="protein sequence ID" value="SHK38088.1"/>
    <property type="molecule type" value="Genomic_DNA"/>
</dbReference>
<dbReference type="STRING" id="1121421.SAMN02745123_01650"/>
<sequence length="389" mass="43732">MKKNLFPLVLSALLLFPNTVLAQTPFTDVTGHWAAAEIETIYQKGYLKGITNDTFSPNTQVTRAELAASLDRIFDFNYDNLKFVKAPTAKDFYDDIQDGQWYSDVILKCGLNGVINTENRKFSPDQPVTRLEMAKAINNSFRAKSLGVVATMMWPVYADTQNLSQEDQNAISLIFNTGIMKGKTSQQFNPNDNITRAELAVILNRTLSTLQHAFPINEEPTNGDQKVDYIEAESEKNKELEKAIIKELGLSEEEAKQTRYYYNYVDLNDDKTPEVFVQLMGLFTSGTGGDTGLVFLQKNQGFELLQKFTLIRNPIIISNEKTKGWHDIIIKISGGGVTPHYVSLKFDGEKYPNTSDGEELKNEKIEGTGLISNDIAKDFENQKGLYLSN</sequence>
<proteinExistence type="predicted"/>
<gene>
    <name evidence="4" type="ORF">SAMN02745123_01650</name>
</gene>
<dbReference type="Pfam" id="PF00395">
    <property type="entry name" value="SLH"/>
    <property type="match status" value="3"/>
</dbReference>
<dbReference type="InterPro" id="IPR001119">
    <property type="entry name" value="SLH_dom"/>
</dbReference>
<keyword evidence="1" id="KW-0677">Repeat</keyword>
<dbReference type="OrthoDB" id="467434at2"/>
<accession>A0A1M6S0K0</accession>
<feature type="domain" description="SLH" evidence="3">
    <location>
        <begin position="89"/>
        <end position="151"/>
    </location>
</feature>
<dbReference type="PANTHER" id="PTHR43308">
    <property type="entry name" value="OUTER MEMBRANE PROTEIN ALPHA-RELATED"/>
    <property type="match status" value="1"/>
</dbReference>
<dbReference type="RefSeq" id="WP_072912949.1">
    <property type="nucleotide sequence ID" value="NZ_FRAR01000012.1"/>
</dbReference>
<evidence type="ECO:0000259" key="3">
    <source>
        <dbReference type="PROSITE" id="PS51272"/>
    </source>
</evidence>
<evidence type="ECO:0000313" key="4">
    <source>
        <dbReference type="EMBL" id="SHK38088.1"/>
    </source>
</evidence>
<keyword evidence="5" id="KW-1185">Reference proteome</keyword>
<keyword evidence="2" id="KW-0732">Signal</keyword>
<dbReference type="PANTHER" id="PTHR43308:SF5">
    <property type="entry name" value="S-LAYER PROTEIN _ PEPTIDOGLYCAN ENDO-BETA-N-ACETYLGLUCOSAMINIDASE"/>
    <property type="match status" value="1"/>
</dbReference>
<evidence type="ECO:0000256" key="2">
    <source>
        <dbReference type="SAM" id="SignalP"/>
    </source>
</evidence>
<dbReference type="InterPro" id="IPR051465">
    <property type="entry name" value="Cell_Envelope_Struct_Comp"/>
</dbReference>
<evidence type="ECO:0000256" key="1">
    <source>
        <dbReference type="ARBA" id="ARBA00022737"/>
    </source>
</evidence>
<feature type="domain" description="SLH" evidence="3">
    <location>
        <begin position="21"/>
        <end position="84"/>
    </location>
</feature>
<feature type="domain" description="SLH" evidence="3">
    <location>
        <begin position="154"/>
        <end position="217"/>
    </location>
</feature>